<evidence type="ECO:0000313" key="3">
    <source>
        <dbReference type="EMBL" id="KWV57604.1"/>
    </source>
</evidence>
<accession>A0A120FPW1</accession>
<dbReference type="PROSITE" id="PS51332">
    <property type="entry name" value="B12_BINDING"/>
    <property type="match status" value="1"/>
</dbReference>
<sequence>MRVPLVNVPHPSIGSRIPDDHLPPLGLLSIGGPLIDDGHDVRLVDAEFGPQPVQAIEEATAFAPDAVLFGHSTRSPMSPPSCAVKARRRRDG</sequence>
<protein>
    <recommendedName>
        <fullName evidence="2">B12-binding domain-containing protein</fullName>
    </recommendedName>
</protein>
<dbReference type="EMBL" id="LNCU01000041">
    <property type="protein sequence ID" value="KWV57604.1"/>
    <property type="molecule type" value="Genomic_DNA"/>
</dbReference>
<gene>
    <name evidence="3" type="ORF">AS156_38460</name>
</gene>
<feature type="region of interest" description="Disordered" evidence="1">
    <location>
        <begin position="70"/>
        <end position="92"/>
    </location>
</feature>
<dbReference type="AlphaFoldDB" id="A0A120FPW1"/>
<feature type="domain" description="B12-binding" evidence="2">
    <location>
        <begin position="9"/>
        <end position="92"/>
    </location>
</feature>
<dbReference type="GO" id="GO:0046872">
    <property type="term" value="F:metal ion binding"/>
    <property type="evidence" value="ECO:0007669"/>
    <property type="project" value="InterPro"/>
</dbReference>
<reference evidence="3 4" key="1">
    <citation type="submission" date="2015-11" db="EMBL/GenBank/DDBJ databases">
        <title>Draft Genome Sequence of the Strain BR 10303 (Bradyrhizobium sp.) isolated from nodules of Centrolobium paraense.</title>
        <authorList>
            <person name="Zelli J.E."/>
            <person name="Simoes-Araujo J.L."/>
            <person name="Barauna A.C."/>
            <person name="Silva K."/>
        </authorList>
    </citation>
    <scope>NUCLEOTIDE SEQUENCE [LARGE SCALE GENOMIC DNA]</scope>
    <source>
        <strain evidence="3 4">BR 10303</strain>
    </source>
</reference>
<evidence type="ECO:0000256" key="1">
    <source>
        <dbReference type="SAM" id="MobiDB-lite"/>
    </source>
</evidence>
<evidence type="ECO:0000313" key="4">
    <source>
        <dbReference type="Proteomes" id="UP000057737"/>
    </source>
</evidence>
<dbReference type="GO" id="GO:0031419">
    <property type="term" value="F:cobalamin binding"/>
    <property type="evidence" value="ECO:0007669"/>
    <property type="project" value="InterPro"/>
</dbReference>
<comment type="caution">
    <text evidence="3">The sequence shown here is derived from an EMBL/GenBank/DDBJ whole genome shotgun (WGS) entry which is preliminary data.</text>
</comment>
<dbReference type="Proteomes" id="UP000057737">
    <property type="component" value="Unassembled WGS sequence"/>
</dbReference>
<name>A0A120FPW1_9BRAD</name>
<dbReference type="InterPro" id="IPR006158">
    <property type="entry name" value="Cobalamin-bd"/>
</dbReference>
<proteinExistence type="predicted"/>
<keyword evidence="4" id="KW-1185">Reference proteome</keyword>
<evidence type="ECO:0000259" key="2">
    <source>
        <dbReference type="PROSITE" id="PS51332"/>
    </source>
</evidence>
<organism evidence="3 4">
    <name type="scientific">Bradyrhizobium macuxiense</name>
    <dbReference type="NCBI Taxonomy" id="1755647"/>
    <lineage>
        <taxon>Bacteria</taxon>
        <taxon>Pseudomonadati</taxon>
        <taxon>Pseudomonadota</taxon>
        <taxon>Alphaproteobacteria</taxon>
        <taxon>Hyphomicrobiales</taxon>
        <taxon>Nitrobacteraceae</taxon>
        <taxon>Bradyrhizobium</taxon>
    </lineage>
</organism>